<protein>
    <submittedName>
        <fullName evidence="2">(apollo) hypothetical protein</fullName>
    </submittedName>
</protein>
<accession>A0A8S3XUV9</accession>
<evidence type="ECO:0000259" key="1">
    <source>
        <dbReference type="Pfam" id="PF00188"/>
    </source>
</evidence>
<gene>
    <name evidence="2" type="ORF">PAPOLLO_LOCUS22113</name>
</gene>
<sequence length="104" mass="11696">MTRLNRRRNDAALGLLGNLPTAGDMLTLRWVEELAREAQMFANQCSPPYFPEEKDLCRDLYSTTVGQNVASVVGEAPGLRVESMVDLWYMQGKHYRGNVTAFVS</sequence>
<dbReference type="EMBL" id="CAJQZP010001359">
    <property type="protein sequence ID" value="CAG5041341.1"/>
    <property type="molecule type" value="Genomic_DNA"/>
</dbReference>
<organism evidence="2 3">
    <name type="scientific">Parnassius apollo</name>
    <name type="common">Apollo butterfly</name>
    <name type="synonym">Papilio apollo</name>
    <dbReference type="NCBI Taxonomy" id="110799"/>
    <lineage>
        <taxon>Eukaryota</taxon>
        <taxon>Metazoa</taxon>
        <taxon>Ecdysozoa</taxon>
        <taxon>Arthropoda</taxon>
        <taxon>Hexapoda</taxon>
        <taxon>Insecta</taxon>
        <taxon>Pterygota</taxon>
        <taxon>Neoptera</taxon>
        <taxon>Endopterygota</taxon>
        <taxon>Lepidoptera</taxon>
        <taxon>Glossata</taxon>
        <taxon>Ditrysia</taxon>
        <taxon>Papilionoidea</taxon>
        <taxon>Papilionidae</taxon>
        <taxon>Parnassiinae</taxon>
        <taxon>Parnassini</taxon>
        <taxon>Parnassius</taxon>
        <taxon>Parnassius</taxon>
    </lineage>
</organism>
<evidence type="ECO:0000313" key="2">
    <source>
        <dbReference type="EMBL" id="CAG5041341.1"/>
    </source>
</evidence>
<dbReference type="AlphaFoldDB" id="A0A8S3XUV9"/>
<dbReference type="Pfam" id="PF00188">
    <property type="entry name" value="CAP"/>
    <property type="match status" value="1"/>
</dbReference>
<feature type="domain" description="SCP" evidence="1">
    <location>
        <begin position="4"/>
        <end position="96"/>
    </location>
</feature>
<dbReference type="InterPro" id="IPR014044">
    <property type="entry name" value="CAP_dom"/>
</dbReference>
<dbReference type="OrthoDB" id="737510at2759"/>
<keyword evidence="3" id="KW-1185">Reference proteome</keyword>
<name>A0A8S3XUV9_PARAO</name>
<evidence type="ECO:0000313" key="3">
    <source>
        <dbReference type="Proteomes" id="UP000691718"/>
    </source>
</evidence>
<dbReference type="CDD" id="cd05380">
    <property type="entry name" value="CAP_euk"/>
    <property type="match status" value="1"/>
</dbReference>
<reference evidence="2" key="1">
    <citation type="submission" date="2021-04" db="EMBL/GenBank/DDBJ databases">
        <authorList>
            <person name="Tunstrom K."/>
        </authorList>
    </citation>
    <scope>NUCLEOTIDE SEQUENCE</scope>
</reference>
<comment type="caution">
    <text evidence="2">The sequence shown here is derived from an EMBL/GenBank/DDBJ whole genome shotgun (WGS) entry which is preliminary data.</text>
</comment>
<dbReference type="Proteomes" id="UP000691718">
    <property type="component" value="Unassembled WGS sequence"/>
</dbReference>
<proteinExistence type="predicted"/>